<proteinExistence type="predicted"/>
<comment type="caution">
    <text evidence="1">The sequence shown here is derived from an EMBL/GenBank/DDBJ whole genome shotgun (WGS) entry which is preliminary data.</text>
</comment>
<dbReference type="AlphaFoldDB" id="A0AAV7RJM2"/>
<dbReference type="Proteomes" id="UP001066276">
    <property type="component" value="Chromosome 5"/>
</dbReference>
<name>A0AAV7RJM2_PLEWA</name>
<evidence type="ECO:0000313" key="2">
    <source>
        <dbReference type="Proteomes" id="UP001066276"/>
    </source>
</evidence>
<dbReference type="EMBL" id="JANPWB010000009">
    <property type="protein sequence ID" value="KAJ1151025.1"/>
    <property type="molecule type" value="Genomic_DNA"/>
</dbReference>
<sequence>MGRDRATPPVQAQMIMDQYMTVASGNRGATGNPSLLQHNLESDLATILQPIQDSKEAVVTKVCGMKDNLKYEQKIEKEYLMTEMERQEKDNVRKPVQKKDRKQVWEEKAQILDNEVKTEDGIAARGKNSRLKSKIGARVVGSLDSEKKKKLQIARN</sequence>
<organism evidence="1 2">
    <name type="scientific">Pleurodeles waltl</name>
    <name type="common">Iberian ribbed newt</name>
    <dbReference type="NCBI Taxonomy" id="8319"/>
    <lineage>
        <taxon>Eukaryota</taxon>
        <taxon>Metazoa</taxon>
        <taxon>Chordata</taxon>
        <taxon>Craniata</taxon>
        <taxon>Vertebrata</taxon>
        <taxon>Euteleostomi</taxon>
        <taxon>Amphibia</taxon>
        <taxon>Batrachia</taxon>
        <taxon>Caudata</taxon>
        <taxon>Salamandroidea</taxon>
        <taxon>Salamandridae</taxon>
        <taxon>Pleurodelinae</taxon>
        <taxon>Pleurodeles</taxon>
    </lineage>
</organism>
<reference evidence="1" key="1">
    <citation type="journal article" date="2022" name="bioRxiv">
        <title>Sequencing and chromosome-scale assembly of the giantPleurodeles waltlgenome.</title>
        <authorList>
            <person name="Brown T."/>
            <person name="Elewa A."/>
            <person name="Iarovenko S."/>
            <person name="Subramanian E."/>
            <person name="Araus A.J."/>
            <person name="Petzold A."/>
            <person name="Susuki M."/>
            <person name="Suzuki K.-i.T."/>
            <person name="Hayashi T."/>
            <person name="Toyoda A."/>
            <person name="Oliveira C."/>
            <person name="Osipova E."/>
            <person name="Leigh N.D."/>
            <person name="Simon A."/>
            <person name="Yun M.H."/>
        </authorList>
    </citation>
    <scope>NUCLEOTIDE SEQUENCE</scope>
    <source>
        <strain evidence="1">20211129_DDA</strain>
        <tissue evidence="1">Liver</tissue>
    </source>
</reference>
<gene>
    <name evidence="1" type="ORF">NDU88_003812</name>
</gene>
<keyword evidence="2" id="KW-1185">Reference proteome</keyword>
<protein>
    <submittedName>
        <fullName evidence="1">Uncharacterized protein</fullName>
    </submittedName>
</protein>
<evidence type="ECO:0000313" key="1">
    <source>
        <dbReference type="EMBL" id="KAJ1151025.1"/>
    </source>
</evidence>
<accession>A0AAV7RJM2</accession>